<protein>
    <recommendedName>
        <fullName evidence="3">F-box domain-containing protein</fullName>
    </recommendedName>
</protein>
<proteinExistence type="predicted"/>
<name>A0A9P5XAG0_9AGAR</name>
<keyword evidence="2" id="KW-1185">Reference proteome</keyword>
<dbReference type="AlphaFoldDB" id="A0A9P5XAG0"/>
<comment type="caution">
    <text evidence="1">The sequence shown here is derived from an EMBL/GenBank/DDBJ whole genome shotgun (WGS) entry which is preliminary data.</text>
</comment>
<reference evidence="1" key="1">
    <citation type="submission" date="2020-11" db="EMBL/GenBank/DDBJ databases">
        <authorList>
            <consortium name="DOE Joint Genome Institute"/>
            <person name="Ahrendt S."/>
            <person name="Riley R."/>
            <person name="Andreopoulos W."/>
            <person name="Labutti K."/>
            <person name="Pangilinan J."/>
            <person name="Ruiz-Duenas F.J."/>
            <person name="Barrasa J.M."/>
            <person name="Sanchez-Garcia M."/>
            <person name="Camarero S."/>
            <person name="Miyauchi S."/>
            <person name="Serrano A."/>
            <person name="Linde D."/>
            <person name="Babiker R."/>
            <person name="Drula E."/>
            <person name="Ayuso-Fernandez I."/>
            <person name="Pacheco R."/>
            <person name="Padilla G."/>
            <person name="Ferreira P."/>
            <person name="Barriuso J."/>
            <person name="Kellner H."/>
            <person name="Castanera R."/>
            <person name="Alfaro M."/>
            <person name="Ramirez L."/>
            <person name="Pisabarro A.G."/>
            <person name="Kuo A."/>
            <person name="Tritt A."/>
            <person name="Lipzen A."/>
            <person name="He G."/>
            <person name="Yan M."/>
            <person name="Ng V."/>
            <person name="Cullen D."/>
            <person name="Martin F."/>
            <person name="Rosso M.-N."/>
            <person name="Henrissat B."/>
            <person name="Hibbett D."/>
            <person name="Martinez A.T."/>
            <person name="Grigoriev I.V."/>
        </authorList>
    </citation>
    <scope>NUCLEOTIDE SEQUENCE</scope>
    <source>
        <strain evidence="1">MF-IS2</strain>
    </source>
</reference>
<evidence type="ECO:0000313" key="1">
    <source>
        <dbReference type="EMBL" id="KAF9447060.1"/>
    </source>
</evidence>
<sequence length="538" mass="61384">MNKSTEAHSPLDIRISIIKQAVQRLEEERADFLWELNVLQASTRDLPSEVLAHIFLLASGDYGDHRRQKARTHLPAPGDYGNYRGQRVPLKLAGVCSLWREIALSTHYLWSSLTLHICARVDESTKRQDVVDLLQHYLANAGTVPFSLVLRFDTPIHHSRPASEIFEPSKEILGLLSSILFREVNARKVHRLKIIHAPFEWITSFPKFPNLETLAIHGPTGRLDRILVLPLINSPRLHNLIFNNLRSRGPLPWWRELVPNNVEQMQITWISLARVPANVCVALLVLCPNVTYFESINPVYADIEGDNLQAYGLIDGPIVLRRLEHFGWTHPSPPGASTQTYRRLRFPTLRTFRWYASEFPHLSHLDYGALEEFLPNLPKTISRLEVFSAIEWPMSLVELMFTHGATARDLHLDDCDNITMSNIIIALGRRSAGRGGVYLPQLEKVSIDGIGMGVEPDDESEDPAEVLMAGHIVDTLRYRCQPPNTRFSLELSRRHGVWADEMRKAYWLLQAEGHVGFKIWADSQKLYPLCWGINRKAK</sequence>
<dbReference type="EMBL" id="MU151217">
    <property type="protein sequence ID" value="KAF9447060.1"/>
    <property type="molecule type" value="Genomic_DNA"/>
</dbReference>
<gene>
    <name evidence="1" type="ORF">P691DRAFT_803021</name>
</gene>
<dbReference type="OrthoDB" id="2269034at2759"/>
<evidence type="ECO:0000313" key="2">
    <source>
        <dbReference type="Proteomes" id="UP000807342"/>
    </source>
</evidence>
<organism evidence="1 2">
    <name type="scientific">Macrolepiota fuliginosa MF-IS2</name>
    <dbReference type="NCBI Taxonomy" id="1400762"/>
    <lineage>
        <taxon>Eukaryota</taxon>
        <taxon>Fungi</taxon>
        <taxon>Dikarya</taxon>
        <taxon>Basidiomycota</taxon>
        <taxon>Agaricomycotina</taxon>
        <taxon>Agaricomycetes</taxon>
        <taxon>Agaricomycetidae</taxon>
        <taxon>Agaricales</taxon>
        <taxon>Agaricineae</taxon>
        <taxon>Agaricaceae</taxon>
        <taxon>Macrolepiota</taxon>
    </lineage>
</organism>
<dbReference type="Proteomes" id="UP000807342">
    <property type="component" value="Unassembled WGS sequence"/>
</dbReference>
<evidence type="ECO:0008006" key="3">
    <source>
        <dbReference type="Google" id="ProtNLM"/>
    </source>
</evidence>
<accession>A0A9P5XAG0</accession>